<dbReference type="EMBL" id="PGCL01000004">
    <property type="protein sequence ID" value="TAJ43695.1"/>
    <property type="molecule type" value="Genomic_DNA"/>
</dbReference>
<evidence type="ECO:0000313" key="6">
    <source>
        <dbReference type="EMBL" id="TAJ43695.1"/>
    </source>
</evidence>
<keyword evidence="4" id="KW-0808">Transferase</keyword>
<gene>
    <name evidence="6" type="ORF">CUJ86_10205</name>
</gene>
<evidence type="ECO:0000256" key="4">
    <source>
        <dbReference type="ARBA" id="ARBA00022679"/>
    </source>
</evidence>
<dbReference type="GO" id="GO:0008417">
    <property type="term" value="F:fucosyltransferase activity"/>
    <property type="evidence" value="ECO:0007669"/>
    <property type="project" value="InterPro"/>
</dbReference>
<keyword evidence="7" id="KW-1185">Reference proteome</keyword>
<reference evidence="6 7" key="1">
    <citation type="submission" date="2017-11" db="EMBL/GenBank/DDBJ databases">
        <title>Isolation and Characterization of Methanofollis Species from Methane Seep Offshore SW Taiwan.</title>
        <authorList>
            <person name="Teng N.-H."/>
            <person name="Lai M.-C."/>
            <person name="Chen S.-C."/>
        </authorList>
    </citation>
    <scope>NUCLEOTIDE SEQUENCE [LARGE SCALE GENOMIC DNA]</scope>
    <source>
        <strain evidence="6 7">FWC-SCC2</strain>
    </source>
</reference>
<dbReference type="InterPro" id="IPR009993">
    <property type="entry name" value="WecF"/>
</dbReference>
<dbReference type="Proteomes" id="UP000292580">
    <property type="component" value="Unassembled WGS sequence"/>
</dbReference>
<dbReference type="AlphaFoldDB" id="A0A483CVZ7"/>
<evidence type="ECO:0000256" key="2">
    <source>
        <dbReference type="ARBA" id="ARBA00022519"/>
    </source>
</evidence>
<protein>
    <recommendedName>
        <fullName evidence="8">4-alpha-L-fucosyltransferase</fullName>
    </recommendedName>
</protein>
<name>A0A483CVZ7_9EURY</name>
<dbReference type="Pfam" id="PF07429">
    <property type="entry name" value="Glyco_transf_56"/>
    <property type="match status" value="1"/>
</dbReference>
<evidence type="ECO:0008006" key="8">
    <source>
        <dbReference type="Google" id="ProtNLM"/>
    </source>
</evidence>
<evidence type="ECO:0000256" key="5">
    <source>
        <dbReference type="ARBA" id="ARBA00023136"/>
    </source>
</evidence>
<evidence type="ECO:0000256" key="1">
    <source>
        <dbReference type="ARBA" id="ARBA00022475"/>
    </source>
</evidence>
<sequence length="392" mass="45283">MIKNISILHLVSDEKFIDIAYKNFESVAPSCNTFFVPSWDKKLKYIKNTPVKFINPFSFKNPFFMKSLEKYDFIMLHSLNTFNQRLLANANPNLTFVWIGYGYDYYNLIYEDRNWLYQEQTKAIIGELDSNQNSLLTISKQRILRPIGRKIFYNYFDKKAIVEKINFFAPVLENEYNIVASIFGSSFPEYVAWNYGSPAAFFNNERKSHCNPNGNNILIGNSAKPTNNHIEVFDLLRTRNIGNRKIICPLSYGNSDYASVIKNRGKSYFGESFLDLDTFMPYEEYTELIGTCSNVIMNHHRQQAVGNIVVMLALGANVFLNKINPLYSFLKEKGAVIFSIDELFDSPDLLDSHLSEVDIEHNRQILLSLYGQKVVLNKIEKLINKVISSTEK</sequence>
<organism evidence="6 7">
    <name type="scientific">Methanofollis fontis</name>
    <dbReference type="NCBI Taxonomy" id="2052832"/>
    <lineage>
        <taxon>Archaea</taxon>
        <taxon>Methanobacteriati</taxon>
        <taxon>Methanobacteriota</taxon>
        <taxon>Stenosarchaea group</taxon>
        <taxon>Methanomicrobia</taxon>
        <taxon>Methanomicrobiales</taxon>
        <taxon>Methanomicrobiaceae</taxon>
        <taxon>Methanofollis</taxon>
    </lineage>
</organism>
<keyword evidence="3" id="KW-0328">Glycosyltransferase</keyword>
<evidence type="ECO:0000256" key="3">
    <source>
        <dbReference type="ARBA" id="ARBA00022676"/>
    </source>
</evidence>
<comment type="caution">
    <text evidence="6">The sequence shown here is derived from an EMBL/GenBank/DDBJ whole genome shotgun (WGS) entry which is preliminary data.</text>
</comment>
<accession>A0A483CVZ7</accession>
<keyword evidence="5" id="KW-0472">Membrane</keyword>
<evidence type="ECO:0000313" key="7">
    <source>
        <dbReference type="Proteomes" id="UP000292580"/>
    </source>
</evidence>
<dbReference type="RefSeq" id="WP_130647470.1">
    <property type="nucleotide sequence ID" value="NZ_PGCL01000004.1"/>
</dbReference>
<keyword evidence="2" id="KW-0997">Cell inner membrane</keyword>
<dbReference type="GO" id="GO:0009246">
    <property type="term" value="P:enterobacterial common antigen biosynthetic process"/>
    <property type="evidence" value="ECO:0007669"/>
    <property type="project" value="InterPro"/>
</dbReference>
<proteinExistence type="predicted"/>
<keyword evidence="1" id="KW-1003">Cell membrane</keyword>